<feature type="non-terminal residue" evidence="1">
    <location>
        <position position="51"/>
    </location>
</feature>
<keyword evidence="2" id="KW-1185">Reference proteome</keyword>
<evidence type="ECO:0000313" key="2">
    <source>
        <dbReference type="Proteomes" id="UP000281564"/>
    </source>
</evidence>
<evidence type="ECO:0000313" key="1">
    <source>
        <dbReference type="EMBL" id="RJX47505.1"/>
    </source>
</evidence>
<sequence length="51" mass="5582">MRLPKLKRILTDPGEFLSNAQLKSLALELLNLVPMEGIEGSGLDSEAIMEV</sequence>
<comment type="caution">
    <text evidence="1">The sequence shown here is derived from an EMBL/GenBank/DDBJ whole genome shotgun (WGS) entry which is preliminary data.</text>
</comment>
<reference evidence="1 2" key="1">
    <citation type="submission" date="2018-06" db="EMBL/GenBank/DDBJ databases">
        <title>Halonotius sp. F13-13 a new haloarchaeeon isolated from a solar saltern from Isla Cristina, Huelva, Spain.</title>
        <authorList>
            <person name="Duran-Viseras A."/>
            <person name="Sanchez-Porro C."/>
            <person name="Ventosa A."/>
        </authorList>
    </citation>
    <scope>NUCLEOTIDE SEQUENCE [LARGE SCALE GENOMIC DNA]</scope>
    <source>
        <strain evidence="1 2">CECT 7525</strain>
    </source>
</reference>
<accession>A0A3A6QJW7</accession>
<organism evidence="1 2">
    <name type="scientific">Halonotius pteroides</name>
    <dbReference type="NCBI Taxonomy" id="268735"/>
    <lineage>
        <taxon>Archaea</taxon>
        <taxon>Methanobacteriati</taxon>
        <taxon>Methanobacteriota</taxon>
        <taxon>Stenosarchaea group</taxon>
        <taxon>Halobacteria</taxon>
        <taxon>Halobacteriales</taxon>
        <taxon>Haloferacaceae</taxon>
        <taxon>Halonotius</taxon>
    </lineage>
</organism>
<dbReference type="AlphaFoldDB" id="A0A3A6QJW7"/>
<dbReference type="EMBL" id="QMDW01000045">
    <property type="protein sequence ID" value="RJX47505.1"/>
    <property type="molecule type" value="Genomic_DNA"/>
</dbReference>
<name>A0A3A6QJW7_9EURY</name>
<gene>
    <name evidence="1" type="ORF">DP106_14730</name>
</gene>
<proteinExistence type="predicted"/>
<protein>
    <submittedName>
        <fullName evidence="1">ISH3 family transposase</fullName>
    </submittedName>
</protein>
<dbReference type="Proteomes" id="UP000281564">
    <property type="component" value="Unassembled WGS sequence"/>
</dbReference>